<keyword evidence="9 10" id="KW-0486">Methionine biosynthesis</keyword>
<reference evidence="14" key="1">
    <citation type="submission" date="2023-06" db="EMBL/GenBank/DDBJ databases">
        <title>Cytophagales bacterium Strain LB-30, isolated from soil.</title>
        <authorList>
            <person name="Liu B."/>
        </authorList>
    </citation>
    <scope>NUCLEOTIDE SEQUENCE</scope>
    <source>
        <strain evidence="14">LB-30</strain>
    </source>
</reference>
<dbReference type="InterPro" id="IPR001342">
    <property type="entry name" value="HDH_cat"/>
</dbReference>
<dbReference type="Pfam" id="PF00742">
    <property type="entry name" value="Homoserine_dh"/>
    <property type="match status" value="1"/>
</dbReference>
<evidence type="ECO:0000256" key="10">
    <source>
        <dbReference type="RuleBase" id="RU000579"/>
    </source>
</evidence>
<proteinExistence type="inferred from homology"/>
<evidence type="ECO:0000256" key="1">
    <source>
        <dbReference type="ARBA" id="ARBA00005056"/>
    </source>
</evidence>
<dbReference type="PROSITE" id="PS01042">
    <property type="entry name" value="HOMOSER_DHGENASE"/>
    <property type="match status" value="1"/>
</dbReference>
<comment type="caution">
    <text evidence="14">The sequence shown here is derived from an EMBL/GenBank/DDBJ whole genome shotgun (WGS) entry which is preliminary data.</text>
</comment>
<dbReference type="InterPro" id="IPR036291">
    <property type="entry name" value="NAD(P)-bd_dom_sf"/>
</dbReference>
<comment type="pathway">
    <text evidence="2 10">Amino-acid biosynthesis; L-methionine biosynthesis via de novo pathway; L-homoserine from L-aspartate: step 3/3.</text>
</comment>
<dbReference type="Pfam" id="PF03447">
    <property type="entry name" value="NAD_binding_3"/>
    <property type="match status" value="1"/>
</dbReference>
<dbReference type="EC" id="1.1.1.3" evidence="4 10"/>
<evidence type="ECO:0000259" key="13">
    <source>
        <dbReference type="Pfam" id="PF03447"/>
    </source>
</evidence>
<organism evidence="14 15">
    <name type="scientific">Shiella aurantiaca</name>
    <dbReference type="NCBI Taxonomy" id="3058365"/>
    <lineage>
        <taxon>Bacteria</taxon>
        <taxon>Pseudomonadati</taxon>
        <taxon>Bacteroidota</taxon>
        <taxon>Cytophagia</taxon>
        <taxon>Cytophagales</taxon>
        <taxon>Shiellaceae</taxon>
        <taxon>Shiella</taxon>
    </lineage>
</organism>
<evidence type="ECO:0000313" key="15">
    <source>
        <dbReference type="Proteomes" id="UP001168552"/>
    </source>
</evidence>
<feature type="domain" description="Homoserine dehydrogenase catalytic" evidence="12">
    <location>
        <begin position="129"/>
        <end position="308"/>
    </location>
</feature>
<sequence length="404" mass="44397">MSHIIQIGLFGYGVVGQGVYNILQKELSNRVKIQKIVVKDLTKDRGEASPLISFAKEDILDNPEIDLVIEVISDAEEAFSLVAEALQKGKKVITANKKMLADHLQELLHTVENSQGTLLYEASTCGSIPVIQTIDKHFAYQPITSIRGILNGSSNYILSKLNQGGISYAQALAEAQQLGFAEADPKLDVGGYDSLNKLVILNYHAFGAIGKSEEILHFGIQHISEQDIAWAKNLGYKIKLIAQSSLQPNGELISWVLPSLVHSESELYTIENEYNAVQIEGLYTDSQLLKGKGAGSLPTAASIVADVLAVLRQEPYINSAYSGKPKTQADASLAVYVREESPSSPLILKDERFIDKRSRIGRIQIKEVLRRKEELAEQGLFIAQIPEALLASQAVHKEDCYQLV</sequence>
<keyword evidence="8 10" id="KW-0560">Oxidoreductase</keyword>
<evidence type="ECO:0000256" key="2">
    <source>
        <dbReference type="ARBA" id="ARBA00005062"/>
    </source>
</evidence>
<evidence type="ECO:0000256" key="6">
    <source>
        <dbReference type="ARBA" id="ARBA00022605"/>
    </source>
</evidence>
<keyword evidence="7 10" id="KW-0791">Threonine biosynthesis</keyword>
<dbReference type="RefSeq" id="WP_320003814.1">
    <property type="nucleotide sequence ID" value="NZ_JAUHJS010000003.1"/>
</dbReference>
<evidence type="ECO:0000256" key="5">
    <source>
        <dbReference type="ARBA" id="ARBA00013376"/>
    </source>
</evidence>
<dbReference type="Proteomes" id="UP001168552">
    <property type="component" value="Unassembled WGS sequence"/>
</dbReference>
<evidence type="ECO:0000256" key="8">
    <source>
        <dbReference type="ARBA" id="ARBA00023002"/>
    </source>
</evidence>
<dbReference type="EMBL" id="JAUHJS010000003">
    <property type="protein sequence ID" value="MDN4165289.1"/>
    <property type="molecule type" value="Genomic_DNA"/>
</dbReference>
<dbReference type="InterPro" id="IPR019811">
    <property type="entry name" value="HDH_CS"/>
</dbReference>
<evidence type="ECO:0000256" key="11">
    <source>
        <dbReference type="RuleBase" id="RU004171"/>
    </source>
</evidence>
<protein>
    <recommendedName>
        <fullName evidence="5 10">Homoserine dehydrogenase</fullName>
        <ecNumber evidence="4 10">1.1.1.3</ecNumber>
    </recommendedName>
</protein>
<keyword evidence="15" id="KW-1185">Reference proteome</keyword>
<dbReference type="InterPro" id="IPR005106">
    <property type="entry name" value="Asp/hSer_DH_NAD-bd"/>
</dbReference>
<evidence type="ECO:0000313" key="14">
    <source>
        <dbReference type="EMBL" id="MDN4165289.1"/>
    </source>
</evidence>
<dbReference type="SUPFAM" id="SSF51735">
    <property type="entry name" value="NAD(P)-binding Rossmann-fold domains"/>
    <property type="match status" value="1"/>
</dbReference>
<dbReference type="GO" id="GO:0004412">
    <property type="term" value="F:homoserine dehydrogenase activity"/>
    <property type="evidence" value="ECO:0007669"/>
    <property type="project" value="UniProtKB-EC"/>
</dbReference>
<feature type="domain" description="Aspartate/homoserine dehydrogenase NAD-binding" evidence="13">
    <location>
        <begin position="11"/>
        <end position="121"/>
    </location>
</feature>
<comment type="similarity">
    <text evidence="3 11">Belongs to the homoserine dehydrogenase family.</text>
</comment>
<accession>A0ABT8F4J6</accession>
<keyword evidence="10" id="KW-0521">NADP</keyword>
<dbReference type="PANTHER" id="PTHR43331">
    <property type="entry name" value="HOMOSERINE DEHYDROGENASE"/>
    <property type="match status" value="1"/>
</dbReference>
<evidence type="ECO:0000256" key="4">
    <source>
        <dbReference type="ARBA" id="ARBA00013213"/>
    </source>
</evidence>
<evidence type="ECO:0000256" key="7">
    <source>
        <dbReference type="ARBA" id="ARBA00022697"/>
    </source>
</evidence>
<evidence type="ECO:0000259" key="12">
    <source>
        <dbReference type="Pfam" id="PF00742"/>
    </source>
</evidence>
<dbReference type="Gene3D" id="3.30.360.10">
    <property type="entry name" value="Dihydrodipicolinate Reductase, domain 2"/>
    <property type="match status" value="1"/>
</dbReference>
<dbReference type="SUPFAM" id="SSF55347">
    <property type="entry name" value="Glyceraldehyde-3-phosphate dehydrogenase-like, C-terminal domain"/>
    <property type="match status" value="1"/>
</dbReference>
<dbReference type="PANTHER" id="PTHR43331:SF1">
    <property type="entry name" value="HOMOSERINE DEHYDROGENASE"/>
    <property type="match status" value="1"/>
</dbReference>
<keyword evidence="6 10" id="KW-0028">Amino-acid biosynthesis</keyword>
<comment type="pathway">
    <text evidence="1 10">Amino-acid biosynthesis; L-threonine biosynthesis; L-threonine from L-aspartate: step 3/5.</text>
</comment>
<evidence type="ECO:0000256" key="9">
    <source>
        <dbReference type="ARBA" id="ARBA00023167"/>
    </source>
</evidence>
<name>A0ABT8F4J6_9BACT</name>
<comment type="catalytic activity">
    <reaction evidence="10">
        <text>L-homoserine + NADP(+) = L-aspartate 4-semialdehyde + NADPH + H(+)</text>
        <dbReference type="Rhea" id="RHEA:15761"/>
        <dbReference type="ChEBI" id="CHEBI:15378"/>
        <dbReference type="ChEBI" id="CHEBI:57476"/>
        <dbReference type="ChEBI" id="CHEBI:57783"/>
        <dbReference type="ChEBI" id="CHEBI:58349"/>
        <dbReference type="ChEBI" id="CHEBI:537519"/>
        <dbReference type="EC" id="1.1.1.3"/>
    </reaction>
</comment>
<evidence type="ECO:0000256" key="3">
    <source>
        <dbReference type="ARBA" id="ARBA00006753"/>
    </source>
</evidence>
<dbReference type="Gene3D" id="3.40.50.720">
    <property type="entry name" value="NAD(P)-binding Rossmann-like Domain"/>
    <property type="match status" value="1"/>
</dbReference>
<dbReference type="NCBIfam" id="NF004976">
    <property type="entry name" value="PRK06349.1"/>
    <property type="match status" value="1"/>
</dbReference>
<gene>
    <name evidence="14" type="ORF">QWY31_07240</name>
</gene>